<dbReference type="PANTHER" id="PTHR12475:SF4">
    <property type="entry name" value="PROTEIN THEM6"/>
    <property type="match status" value="1"/>
</dbReference>
<dbReference type="CDD" id="cd00586">
    <property type="entry name" value="4HBT"/>
    <property type="match status" value="1"/>
</dbReference>
<sequence>MNLYFRLFWLLLTRRLRPALPLMGESRVQMRVWPNDLDFNFHMNNGRYLTLLDLGRLDLMLRTKLWGLVRRKRWMPVVASVNARFRRALNPFQSFTMVTRTLGWDEKFIYLEQRFLDGQDRLMFHAIVKAALVGPGGTVPTDEIMAAMDEPMVSPVLPDAVQAWAAAERALADSVAAG</sequence>
<organism evidence="1 2">
    <name type="scientific">Elstera litoralis</name>
    <dbReference type="NCBI Taxonomy" id="552518"/>
    <lineage>
        <taxon>Bacteria</taxon>
        <taxon>Pseudomonadati</taxon>
        <taxon>Pseudomonadota</taxon>
        <taxon>Alphaproteobacteria</taxon>
        <taxon>Rhodospirillales</taxon>
        <taxon>Rhodospirillaceae</taxon>
        <taxon>Elstera</taxon>
    </lineage>
</organism>
<dbReference type="InterPro" id="IPR029069">
    <property type="entry name" value="HotDog_dom_sf"/>
</dbReference>
<evidence type="ECO:0000313" key="2">
    <source>
        <dbReference type="Proteomes" id="UP000033774"/>
    </source>
</evidence>
<evidence type="ECO:0008006" key="3">
    <source>
        <dbReference type="Google" id="ProtNLM"/>
    </source>
</evidence>
<dbReference type="SUPFAM" id="SSF54637">
    <property type="entry name" value="Thioesterase/thiol ester dehydrase-isomerase"/>
    <property type="match status" value="1"/>
</dbReference>
<reference evidence="1 2" key="1">
    <citation type="submission" date="2015-03" db="EMBL/GenBank/DDBJ databases">
        <title>Draft genome sequence of Elstera litoralis.</title>
        <authorList>
            <person name="Rahalkar M.C."/>
            <person name="Dhakephalkar P.K."/>
            <person name="Pore S.D."/>
            <person name="Arora P."/>
            <person name="Kapse N.G."/>
            <person name="Pandit P.S."/>
        </authorList>
    </citation>
    <scope>NUCLEOTIDE SEQUENCE [LARGE SCALE GENOMIC DNA]</scope>
    <source>
        <strain evidence="1 2">Dia-1</strain>
    </source>
</reference>
<gene>
    <name evidence="1" type="ORF">VZ95_04670</name>
</gene>
<protein>
    <recommendedName>
        <fullName evidence="3">Thioesterase</fullName>
    </recommendedName>
</protein>
<dbReference type="PANTHER" id="PTHR12475">
    <property type="match status" value="1"/>
</dbReference>
<dbReference type="EMBL" id="LAJY01000092">
    <property type="protein sequence ID" value="KJV10473.1"/>
    <property type="molecule type" value="Genomic_DNA"/>
</dbReference>
<comment type="caution">
    <text evidence="1">The sequence shown here is derived from an EMBL/GenBank/DDBJ whole genome shotgun (WGS) entry which is preliminary data.</text>
</comment>
<dbReference type="AlphaFoldDB" id="A0A0F3IV84"/>
<dbReference type="Gene3D" id="3.10.129.10">
    <property type="entry name" value="Hotdog Thioesterase"/>
    <property type="match status" value="1"/>
</dbReference>
<keyword evidence="2" id="KW-1185">Reference proteome</keyword>
<name>A0A0F3IV84_9PROT</name>
<dbReference type="PATRIC" id="fig|552518.3.peg.4777"/>
<dbReference type="InterPro" id="IPR051490">
    <property type="entry name" value="THEM6_lcsJ_thioesterase"/>
</dbReference>
<accession>A0A0F3IV84</accession>
<dbReference type="RefSeq" id="WP_045774841.1">
    <property type="nucleotide sequence ID" value="NZ_LAJY01000092.1"/>
</dbReference>
<dbReference type="OrthoDB" id="3727779at2"/>
<evidence type="ECO:0000313" key="1">
    <source>
        <dbReference type="EMBL" id="KJV10473.1"/>
    </source>
</evidence>
<dbReference type="Proteomes" id="UP000033774">
    <property type="component" value="Unassembled WGS sequence"/>
</dbReference>
<proteinExistence type="predicted"/>
<dbReference type="Pfam" id="PF13279">
    <property type="entry name" value="4HBT_2"/>
    <property type="match status" value="1"/>
</dbReference>